<keyword evidence="1" id="KW-0472">Membrane</keyword>
<feature type="transmembrane region" description="Helical" evidence="1">
    <location>
        <begin position="191"/>
        <end position="223"/>
    </location>
</feature>
<evidence type="ECO:0000256" key="1">
    <source>
        <dbReference type="SAM" id="Phobius"/>
    </source>
</evidence>
<dbReference type="InterPro" id="IPR018692">
    <property type="entry name" value="DUF2189"/>
</dbReference>
<name>A0ABV7L3S1_9PROT</name>
<feature type="transmembrane region" description="Helical" evidence="1">
    <location>
        <begin position="149"/>
        <end position="171"/>
    </location>
</feature>
<organism evidence="2 3">
    <name type="scientific">Marinibaculum pumilum</name>
    <dbReference type="NCBI Taxonomy" id="1766165"/>
    <lineage>
        <taxon>Bacteria</taxon>
        <taxon>Pseudomonadati</taxon>
        <taxon>Pseudomonadota</taxon>
        <taxon>Alphaproteobacteria</taxon>
        <taxon>Rhodospirillales</taxon>
        <taxon>Rhodospirillaceae</taxon>
        <taxon>Marinibaculum</taxon>
    </lineage>
</organism>
<accession>A0ABV7L3S1</accession>
<feature type="transmembrane region" description="Helical" evidence="1">
    <location>
        <begin position="96"/>
        <end position="116"/>
    </location>
</feature>
<keyword evidence="1" id="KW-0812">Transmembrane</keyword>
<dbReference type="Pfam" id="PF09955">
    <property type="entry name" value="DUF2189"/>
    <property type="match status" value="1"/>
</dbReference>
<keyword evidence="1" id="KW-1133">Transmembrane helix</keyword>
<keyword evidence="3" id="KW-1185">Reference proteome</keyword>
<comment type="caution">
    <text evidence="2">The sequence shown here is derived from an EMBL/GenBank/DDBJ whole genome shotgun (WGS) entry which is preliminary data.</text>
</comment>
<gene>
    <name evidence="2" type="ORF">ACFOGJ_18375</name>
</gene>
<feature type="transmembrane region" description="Helical" evidence="1">
    <location>
        <begin position="244"/>
        <end position="276"/>
    </location>
</feature>
<dbReference type="EMBL" id="JBHRTR010000031">
    <property type="protein sequence ID" value="MFC3229219.1"/>
    <property type="molecule type" value="Genomic_DNA"/>
</dbReference>
<proteinExistence type="predicted"/>
<evidence type="ECO:0000313" key="3">
    <source>
        <dbReference type="Proteomes" id="UP001595528"/>
    </source>
</evidence>
<dbReference type="Proteomes" id="UP001595528">
    <property type="component" value="Unassembled WGS sequence"/>
</dbReference>
<protein>
    <submittedName>
        <fullName evidence="2">DUF2189 domain-containing protein</fullName>
    </submittedName>
</protein>
<feature type="transmembrane region" description="Helical" evidence="1">
    <location>
        <begin position="70"/>
        <end position="90"/>
    </location>
</feature>
<evidence type="ECO:0000313" key="2">
    <source>
        <dbReference type="EMBL" id="MFC3229219.1"/>
    </source>
</evidence>
<dbReference type="RefSeq" id="WP_379903214.1">
    <property type="nucleotide sequence ID" value="NZ_JBHRTR010000031.1"/>
</dbReference>
<sequence>MADTIRNPIEWSWDQLRAVGQGFRSVGEAARHIEDRLHQPVPAVRRIGIAELGRVLARGAADFGACRTDVLFLCAVYPIAGLVLGRAVYGQDLLPLLFPIAAGFAILGPAASIGMYQLSRLRERQAEGIGWSAAFGVLRSPAIGAIGLLALYLVGLFLLWLGAAWLVYAATLGPEPPADAGAFLGDVFGTAAGWTMIVVGCGVGFLFALAAMAISLVSFPLLLDRDVGLDTAVRTSLRVMRVNPLPMAAWGLIVAGLLVLGSIPLLLGLIVVLPLLGHATWHLYRAVVLPSSGG</sequence>
<reference evidence="3" key="1">
    <citation type="journal article" date="2019" name="Int. J. Syst. Evol. Microbiol.">
        <title>The Global Catalogue of Microorganisms (GCM) 10K type strain sequencing project: providing services to taxonomists for standard genome sequencing and annotation.</title>
        <authorList>
            <consortium name="The Broad Institute Genomics Platform"/>
            <consortium name="The Broad Institute Genome Sequencing Center for Infectious Disease"/>
            <person name="Wu L."/>
            <person name="Ma J."/>
        </authorList>
    </citation>
    <scope>NUCLEOTIDE SEQUENCE [LARGE SCALE GENOMIC DNA]</scope>
    <source>
        <strain evidence="3">KCTC 42964</strain>
    </source>
</reference>